<evidence type="ECO:0000256" key="2">
    <source>
        <dbReference type="ARBA" id="ARBA00022448"/>
    </source>
</evidence>
<comment type="caution">
    <text evidence="7">The sequence shown here is derived from an EMBL/GenBank/DDBJ whole genome shotgun (WGS) entry which is preliminary data.</text>
</comment>
<dbReference type="GO" id="GO:0006865">
    <property type="term" value="P:amino acid transport"/>
    <property type="evidence" value="ECO:0007669"/>
    <property type="project" value="TreeGrafter"/>
</dbReference>
<feature type="signal peptide" evidence="5">
    <location>
        <begin position="1"/>
        <end position="27"/>
    </location>
</feature>
<dbReference type="PROSITE" id="PS01039">
    <property type="entry name" value="SBP_BACTERIAL_3"/>
    <property type="match status" value="1"/>
</dbReference>
<keyword evidence="8" id="KW-1185">Reference proteome</keyword>
<dbReference type="EMBL" id="VUOB01000002">
    <property type="protein sequence ID" value="KAA2266523.1"/>
    <property type="molecule type" value="Genomic_DNA"/>
</dbReference>
<dbReference type="Pfam" id="PF00497">
    <property type="entry name" value="SBP_bac_3"/>
    <property type="match status" value="1"/>
</dbReference>
<dbReference type="OrthoDB" id="9807888at2"/>
<dbReference type="Proteomes" id="UP000323454">
    <property type="component" value="Unassembled WGS sequence"/>
</dbReference>
<proteinExistence type="inferred from homology"/>
<dbReference type="InterPro" id="IPR018313">
    <property type="entry name" value="SBP_3_CS"/>
</dbReference>
<evidence type="ECO:0000256" key="3">
    <source>
        <dbReference type="ARBA" id="ARBA00022729"/>
    </source>
</evidence>
<dbReference type="RefSeq" id="WP_149847630.1">
    <property type="nucleotide sequence ID" value="NZ_VUOB01000002.1"/>
</dbReference>
<evidence type="ECO:0000256" key="5">
    <source>
        <dbReference type="SAM" id="SignalP"/>
    </source>
</evidence>
<dbReference type="PROSITE" id="PS51257">
    <property type="entry name" value="PROKAR_LIPOPROTEIN"/>
    <property type="match status" value="1"/>
</dbReference>
<evidence type="ECO:0000313" key="8">
    <source>
        <dbReference type="Proteomes" id="UP000323454"/>
    </source>
</evidence>
<organism evidence="7 8">
    <name type="scientific">Solihabitans fulvus</name>
    <dbReference type="NCBI Taxonomy" id="1892852"/>
    <lineage>
        <taxon>Bacteria</taxon>
        <taxon>Bacillati</taxon>
        <taxon>Actinomycetota</taxon>
        <taxon>Actinomycetes</taxon>
        <taxon>Pseudonocardiales</taxon>
        <taxon>Pseudonocardiaceae</taxon>
        <taxon>Solihabitans</taxon>
    </lineage>
</organism>
<keyword evidence="3 5" id="KW-0732">Signal</keyword>
<reference evidence="7 8" key="2">
    <citation type="submission" date="2019-09" db="EMBL/GenBank/DDBJ databases">
        <authorList>
            <person name="Jin C."/>
        </authorList>
    </citation>
    <scope>NUCLEOTIDE SEQUENCE [LARGE SCALE GENOMIC DNA]</scope>
    <source>
        <strain evidence="7 8">AN110305</strain>
    </source>
</reference>
<protein>
    <submittedName>
        <fullName evidence="7">Glutamate ABC transporter substrate-binding protein</fullName>
    </submittedName>
</protein>
<dbReference type="Gene3D" id="3.40.190.10">
    <property type="entry name" value="Periplasmic binding protein-like II"/>
    <property type="match status" value="2"/>
</dbReference>
<keyword evidence="2" id="KW-0813">Transport</keyword>
<dbReference type="PANTHER" id="PTHR30085:SF6">
    <property type="entry name" value="ABC TRANSPORTER GLUTAMINE-BINDING PROTEIN GLNH"/>
    <property type="match status" value="1"/>
</dbReference>
<dbReference type="CDD" id="cd13690">
    <property type="entry name" value="PBP2_GluB"/>
    <property type="match status" value="1"/>
</dbReference>
<comment type="similarity">
    <text evidence="1 4">Belongs to the bacterial solute-binding protein 3 family.</text>
</comment>
<reference evidence="7 8" key="1">
    <citation type="submission" date="2019-09" db="EMBL/GenBank/DDBJ databases">
        <title>Goodfellowia gen. nov., a new genus of the Pseudonocardineae related to Actinoalloteichus, containing Goodfellowia coeruleoviolacea gen. nov., comb. nov. gen. nov., comb. nov.</title>
        <authorList>
            <person name="Labeda D."/>
        </authorList>
    </citation>
    <scope>NUCLEOTIDE SEQUENCE [LARGE SCALE GENOMIC DNA]</scope>
    <source>
        <strain evidence="7 8">AN110305</strain>
    </source>
</reference>
<evidence type="ECO:0000313" key="7">
    <source>
        <dbReference type="EMBL" id="KAA2266523.1"/>
    </source>
</evidence>
<evidence type="ECO:0000256" key="1">
    <source>
        <dbReference type="ARBA" id="ARBA00010333"/>
    </source>
</evidence>
<dbReference type="GO" id="GO:0030288">
    <property type="term" value="C:outer membrane-bounded periplasmic space"/>
    <property type="evidence" value="ECO:0007669"/>
    <property type="project" value="TreeGrafter"/>
</dbReference>
<dbReference type="AlphaFoldDB" id="A0A5B2XT36"/>
<evidence type="ECO:0000259" key="6">
    <source>
        <dbReference type="SMART" id="SM00062"/>
    </source>
</evidence>
<evidence type="ECO:0000256" key="4">
    <source>
        <dbReference type="RuleBase" id="RU003744"/>
    </source>
</evidence>
<dbReference type="PANTHER" id="PTHR30085">
    <property type="entry name" value="AMINO ACID ABC TRANSPORTER PERMEASE"/>
    <property type="match status" value="1"/>
</dbReference>
<feature type="domain" description="Solute-binding protein family 3/N-terminal" evidence="6">
    <location>
        <begin position="42"/>
        <end position="266"/>
    </location>
</feature>
<feature type="chain" id="PRO_5039299574" evidence="5">
    <location>
        <begin position="28"/>
        <end position="279"/>
    </location>
</feature>
<accession>A0A5B2XT36</accession>
<dbReference type="InterPro" id="IPR051455">
    <property type="entry name" value="Bact_solute-bind_prot3"/>
</dbReference>
<name>A0A5B2XT36_9PSEU</name>
<dbReference type="SMART" id="SM00062">
    <property type="entry name" value="PBPb"/>
    <property type="match status" value="1"/>
</dbReference>
<gene>
    <name evidence="7" type="ORF">F0L68_01925</name>
</gene>
<sequence length="279" mass="29769">MISSRALRVCGVLAAIALLGACGSGSASPNDSLVRRASAFHKLTIGIAYDVPGIGLKRVDGKVVGFDIDVARFIANELGVQDRDITWREAEPSERENLIRSNAVDLVVEAYSITDERRKLISLVGPYFVAGQSLLVRLTDNDITGPDHLNGHKLCSVTGSTSAEEVRDKYAQGTQLVEYNRFSDCVTALLGGQVDALTTDDVVLAGYAAQNPELLKVVGKPFTKELYGIGLRLGDADGKTAIAAALRKMIDSGAWKRSLEANIGPSDYPIPSPPVLDGK</sequence>
<dbReference type="GO" id="GO:0005576">
    <property type="term" value="C:extracellular region"/>
    <property type="evidence" value="ECO:0007669"/>
    <property type="project" value="TreeGrafter"/>
</dbReference>
<dbReference type="InterPro" id="IPR001638">
    <property type="entry name" value="Solute-binding_3/MltF_N"/>
</dbReference>
<dbReference type="SUPFAM" id="SSF53850">
    <property type="entry name" value="Periplasmic binding protein-like II"/>
    <property type="match status" value="1"/>
</dbReference>